<protein>
    <submittedName>
        <fullName evidence="2">Uncharacterized protein</fullName>
    </submittedName>
</protein>
<evidence type="ECO:0000313" key="3">
    <source>
        <dbReference type="Proteomes" id="UP000250275"/>
    </source>
</evidence>
<proteinExistence type="predicted"/>
<dbReference type="Proteomes" id="UP000250275">
    <property type="component" value="Unassembled WGS sequence"/>
</dbReference>
<organism evidence="2 3">
    <name type="scientific">Eufriesea mexicana</name>
    <dbReference type="NCBI Taxonomy" id="516756"/>
    <lineage>
        <taxon>Eukaryota</taxon>
        <taxon>Metazoa</taxon>
        <taxon>Ecdysozoa</taxon>
        <taxon>Arthropoda</taxon>
        <taxon>Hexapoda</taxon>
        <taxon>Insecta</taxon>
        <taxon>Pterygota</taxon>
        <taxon>Neoptera</taxon>
        <taxon>Endopterygota</taxon>
        <taxon>Hymenoptera</taxon>
        <taxon>Apocrita</taxon>
        <taxon>Aculeata</taxon>
        <taxon>Apoidea</taxon>
        <taxon>Anthophila</taxon>
        <taxon>Apidae</taxon>
        <taxon>Eufriesea</taxon>
    </lineage>
</organism>
<dbReference type="EMBL" id="KQ760801">
    <property type="protein sequence ID" value="OAD58984.1"/>
    <property type="molecule type" value="Genomic_DNA"/>
</dbReference>
<feature type="compositionally biased region" description="Low complexity" evidence="1">
    <location>
        <begin position="128"/>
        <end position="137"/>
    </location>
</feature>
<keyword evidence="3" id="KW-1185">Reference proteome</keyword>
<feature type="region of interest" description="Disordered" evidence="1">
    <location>
        <begin position="117"/>
        <end position="137"/>
    </location>
</feature>
<dbReference type="AlphaFoldDB" id="A0A310SID8"/>
<reference evidence="2 3" key="1">
    <citation type="submission" date="2015-07" db="EMBL/GenBank/DDBJ databases">
        <title>The genome of Eufriesea mexicana.</title>
        <authorList>
            <person name="Pan H."/>
            <person name="Kapheim K."/>
        </authorList>
    </citation>
    <scope>NUCLEOTIDE SEQUENCE [LARGE SCALE GENOMIC DNA]</scope>
    <source>
        <strain evidence="2">0111107269</strain>
        <tissue evidence="2">Whole body</tissue>
    </source>
</reference>
<evidence type="ECO:0000256" key="1">
    <source>
        <dbReference type="SAM" id="MobiDB-lite"/>
    </source>
</evidence>
<gene>
    <name evidence="2" type="ORF">WN48_09944</name>
</gene>
<evidence type="ECO:0000313" key="2">
    <source>
        <dbReference type="EMBL" id="OAD58984.1"/>
    </source>
</evidence>
<name>A0A310SID8_9HYME</name>
<accession>A0A310SID8</accession>
<sequence length="137" mass="15243">MQVEINRCGIEAVFSVFGDIRNNAFSSETPGIQEPRHLYHLGPPSNLEEIDHRGKRNPIFTPRKETEVQLFPGHPVDAAQKTERHKVTLACGAWVFIDAHASRLSIGRNRDISPLTIIPRGHLNGHDSSSSLSSPYP</sequence>